<organism evidence="2 3">
    <name type="scientific">Nonlabens dokdonensis</name>
    <dbReference type="NCBI Taxonomy" id="328515"/>
    <lineage>
        <taxon>Bacteria</taxon>
        <taxon>Pseudomonadati</taxon>
        <taxon>Bacteroidota</taxon>
        <taxon>Flavobacteriia</taxon>
        <taxon>Flavobacteriales</taxon>
        <taxon>Flavobacteriaceae</taxon>
        <taxon>Nonlabens</taxon>
    </lineage>
</organism>
<feature type="transmembrane region" description="Helical" evidence="1">
    <location>
        <begin position="6"/>
        <end position="25"/>
    </location>
</feature>
<reference evidence="2 3" key="1">
    <citation type="submission" date="2018-06" db="EMBL/GenBank/DDBJ databases">
        <title>Genomic Encyclopedia of Archaeal and Bacterial Type Strains, Phase II (KMG-II): from individual species to whole genera.</title>
        <authorList>
            <person name="Goeker M."/>
        </authorList>
    </citation>
    <scope>NUCLEOTIDE SEQUENCE [LARGE SCALE GENOMIC DNA]</scope>
    <source>
        <strain evidence="2 3">DSM 17205</strain>
    </source>
</reference>
<name>A0ABX5PZ33_9FLAO</name>
<evidence type="ECO:0000256" key="1">
    <source>
        <dbReference type="SAM" id="Phobius"/>
    </source>
</evidence>
<keyword evidence="1" id="KW-0812">Transmembrane</keyword>
<dbReference type="RefSeq" id="WP_015362681.1">
    <property type="nucleotide sequence ID" value="NZ_QKZR01000002.1"/>
</dbReference>
<dbReference type="Proteomes" id="UP000248584">
    <property type="component" value="Unassembled WGS sequence"/>
</dbReference>
<proteinExistence type="predicted"/>
<gene>
    <name evidence="2" type="ORF">LX97_01925</name>
</gene>
<keyword evidence="1" id="KW-0472">Membrane</keyword>
<keyword evidence="1" id="KW-1133">Transmembrane helix</keyword>
<accession>A0ABX5PZ33</accession>
<evidence type="ECO:0000313" key="2">
    <source>
        <dbReference type="EMBL" id="PZX41143.1"/>
    </source>
</evidence>
<evidence type="ECO:0000313" key="3">
    <source>
        <dbReference type="Proteomes" id="UP000248584"/>
    </source>
</evidence>
<comment type="caution">
    <text evidence="2">The sequence shown here is derived from an EMBL/GenBank/DDBJ whole genome shotgun (WGS) entry which is preliminary data.</text>
</comment>
<protein>
    <submittedName>
        <fullName evidence="2">Uncharacterized protein</fullName>
    </submittedName>
</protein>
<keyword evidence="3" id="KW-1185">Reference proteome</keyword>
<dbReference type="EMBL" id="QKZR01000002">
    <property type="protein sequence ID" value="PZX41143.1"/>
    <property type="molecule type" value="Genomic_DNA"/>
</dbReference>
<sequence length="143" mass="16867">MASPLIFVLALILAIFIIVPILFVTRRNNKKFEASIDKELEQRKLLTDSWDDFYDYYLKLDFEKDFITAVVDSVKIYSPIAQIMMLPHDDLYKDLKLDAVNEDDDEVMKLIEKKIEGFTYQEGVLIDNDINTVFQLFNFIREK</sequence>